<dbReference type="CDD" id="cd19075">
    <property type="entry name" value="AKR_AKR7A1-5"/>
    <property type="match status" value="1"/>
</dbReference>
<comment type="caution">
    <text evidence="3">The sequence shown here is derived from an EMBL/GenBank/DDBJ whole genome shotgun (WGS) entry which is preliminary data.</text>
</comment>
<proteinExistence type="predicted"/>
<dbReference type="EMBL" id="JARJCN010000006">
    <property type="protein sequence ID" value="KAJ7099955.1"/>
    <property type="molecule type" value="Genomic_DNA"/>
</dbReference>
<dbReference type="Gene3D" id="3.20.20.100">
    <property type="entry name" value="NADP-dependent oxidoreductase domain"/>
    <property type="match status" value="1"/>
</dbReference>
<protein>
    <submittedName>
        <fullName evidence="3">NADP-dependent oxidoreductase domain-containing protein</fullName>
    </submittedName>
</protein>
<dbReference type="InterPro" id="IPR036812">
    <property type="entry name" value="NAD(P)_OxRdtase_dom_sf"/>
</dbReference>
<evidence type="ECO:0000313" key="3">
    <source>
        <dbReference type="EMBL" id="KAJ7099955.1"/>
    </source>
</evidence>
<dbReference type="Pfam" id="PF00248">
    <property type="entry name" value="Aldo_ket_red"/>
    <property type="match status" value="1"/>
</dbReference>
<evidence type="ECO:0000256" key="1">
    <source>
        <dbReference type="ARBA" id="ARBA00023002"/>
    </source>
</evidence>
<dbReference type="InterPro" id="IPR050523">
    <property type="entry name" value="AKR_Detox_Biosynth"/>
</dbReference>
<keyword evidence="1" id="KW-0560">Oxidoreductase</keyword>
<dbReference type="Proteomes" id="UP001222325">
    <property type="component" value="Unassembled WGS sequence"/>
</dbReference>
<feature type="domain" description="NADP-dependent oxidoreductase" evidence="2">
    <location>
        <begin position="8"/>
        <end position="324"/>
    </location>
</feature>
<organism evidence="3 4">
    <name type="scientific">Mycena belliarum</name>
    <dbReference type="NCBI Taxonomy" id="1033014"/>
    <lineage>
        <taxon>Eukaryota</taxon>
        <taxon>Fungi</taxon>
        <taxon>Dikarya</taxon>
        <taxon>Basidiomycota</taxon>
        <taxon>Agaricomycotina</taxon>
        <taxon>Agaricomycetes</taxon>
        <taxon>Agaricomycetidae</taxon>
        <taxon>Agaricales</taxon>
        <taxon>Marasmiineae</taxon>
        <taxon>Mycenaceae</taxon>
        <taxon>Mycena</taxon>
    </lineage>
</organism>
<dbReference type="SUPFAM" id="SSF51430">
    <property type="entry name" value="NAD(P)-linked oxidoreductase"/>
    <property type="match status" value="1"/>
</dbReference>
<evidence type="ECO:0000313" key="4">
    <source>
        <dbReference type="Proteomes" id="UP001222325"/>
    </source>
</evidence>
<reference evidence="3" key="1">
    <citation type="submission" date="2023-03" db="EMBL/GenBank/DDBJ databases">
        <title>Massive genome expansion in bonnet fungi (Mycena s.s.) driven by repeated elements and novel gene families across ecological guilds.</title>
        <authorList>
            <consortium name="Lawrence Berkeley National Laboratory"/>
            <person name="Harder C.B."/>
            <person name="Miyauchi S."/>
            <person name="Viragh M."/>
            <person name="Kuo A."/>
            <person name="Thoen E."/>
            <person name="Andreopoulos B."/>
            <person name="Lu D."/>
            <person name="Skrede I."/>
            <person name="Drula E."/>
            <person name="Henrissat B."/>
            <person name="Morin E."/>
            <person name="Kohler A."/>
            <person name="Barry K."/>
            <person name="LaButti K."/>
            <person name="Morin E."/>
            <person name="Salamov A."/>
            <person name="Lipzen A."/>
            <person name="Mereny Z."/>
            <person name="Hegedus B."/>
            <person name="Baldrian P."/>
            <person name="Stursova M."/>
            <person name="Weitz H."/>
            <person name="Taylor A."/>
            <person name="Grigoriev I.V."/>
            <person name="Nagy L.G."/>
            <person name="Martin F."/>
            <person name="Kauserud H."/>
        </authorList>
    </citation>
    <scope>NUCLEOTIDE SEQUENCE</scope>
    <source>
        <strain evidence="3">CBHHK173m</strain>
    </source>
</reference>
<dbReference type="GO" id="GO:0016491">
    <property type="term" value="F:oxidoreductase activity"/>
    <property type="evidence" value="ECO:0007669"/>
    <property type="project" value="UniProtKB-KW"/>
</dbReference>
<dbReference type="PANTHER" id="PTHR43364:SF4">
    <property type="entry name" value="NAD(P)-LINKED OXIDOREDUCTASE SUPERFAMILY PROTEIN"/>
    <property type="match status" value="1"/>
</dbReference>
<gene>
    <name evidence="3" type="ORF">B0H15DRAFT_877190</name>
</gene>
<dbReference type="PANTHER" id="PTHR43364">
    <property type="entry name" value="NADH-SPECIFIC METHYLGLYOXAL REDUCTASE-RELATED"/>
    <property type="match status" value="1"/>
</dbReference>
<dbReference type="InterPro" id="IPR023210">
    <property type="entry name" value="NADP_OxRdtase_dom"/>
</dbReference>
<name>A0AAD6XVY3_9AGAR</name>
<evidence type="ECO:0000259" key="2">
    <source>
        <dbReference type="Pfam" id="PF00248"/>
    </source>
</evidence>
<sequence>MSTSKFNVVLGTMTLGNAGTWNGMVRITTHEGVVELLDVFQQHGHREIDTARIYGSGSTEEYLGAIGWQKRGLKLATKHYPTKGKGMSFLYPKELSHSPADLREGLNDSLAALKTDKFFMFYLHAPDRTVPWEGTLREINKMHEEGIFERFGLHNVFAWEIAQVCEICKAHGWVMPTAYQGVYNTLQRHVETELIPCLRFYGISFYVHFPLAGGFLTSRYTRGQTAFEDAQRFNPASMAGQMLKARLWNDANFTALEILRPALAPHGISESEAALRWLAHHSALKKEFGDAVIVGAGSAHHLEDNLVALEKGPLPDDVVKALDEGWGHTRALPSMYSQ</sequence>
<keyword evidence="4" id="KW-1185">Reference proteome</keyword>
<dbReference type="AlphaFoldDB" id="A0AAD6XVY3"/>
<accession>A0AAD6XVY3</accession>